<proteinExistence type="predicted"/>
<dbReference type="SUPFAM" id="SSF52743">
    <property type="entry name" value="Subtilisin-like"/>
    <property type="match status" value="1"/>
</dbReference>
<dbReference type="Pfam" id="PF00082">
    <property type="entry name" value="Peptidase_S8"/>
    <property type="match status" value="1"/>
</dbReference>
<feature type="domain" description="Peptidase S53" evidence="1">
    <location>
        <begin position="28"/>
        <end position="368"/>
    </location>
</feature>
<dbReference type="PANTHER" id="PTHR14218">
    <property type="entry name" value="PROTEASE S8 TRIPEPTIDYL PEPTIDASE I CLN2"/>
    <property type="match status" value="1"/>
</dbReference>
<accession>A0A3G5A0S8</accession>
<organism evidence="2">
    <name type="scientific">Harvfovirus sp</name>
    <dbReference type="NCBI Taxonomy" id="2487768"/>
    <lineage>
        <taxon>Viruses</taxon>
        <taxon>Varidnaviria</taxon>
        <taxon>Bamfordvirae</taxon>
        <taxon>Nucleocytoviricota</taxon>
        <taxon>Megaviricetes</taxon>
        <taxon>Imitervirales</taxon>
        <taxon>Mimiviridae</taxon>
        <taxon>Klosneuvirinae</taxon>
    </lineage>
</organism>
<dbReference type="Gene3D" id="3.40.50.200">
    <property type="entry name" value="Peptidase S8/S53 domain"/>
    <property type="match status" value="1"/>
</dbReference>
<evidence type="ECO:0000313" key="2">
    <source>
        <dbReference type="EMBL" id="AYV80797.1"/>
    </source>
</evidence>
<dbReference type="InterPro" id="IPR030400">
    <property type="entry name" value="Sedolisin_dom"/>
</dbReference>
<dbReference type="InterPro" id="IPR000209">
    <property type="entry name" value="Peptidase_S8/S53_dom"/>
</dbReference>
<dbReference type="PROSITE" id="PS51695">
    <property type="entry name" value="SEDOLISIN"/>
    <property type="match status" value="1"/>
</dbReference>
<evidence type="ECO:0000259" key="1">
    <source>
        <dbReference type="PROSITE" id="PS51695"/>
    </source>
</evidence>
<dbReference type="PROSITE" id="PS51892">
    <property type="entry name" value="SUBTILASE"/>
    <property type="match status" value="1"/>
</dbReference>
<dbReference type="GO" id="GO:0004252">
    <property type="term" value="F:serine-type endopeptidase activity"/>
    <property type="evidence" value="ECO:0007669"/>
    <property type="project" value="InterPro"/>
</dbReference>
<dbReference type="InterPro" id="IPR050819">
    <property type="entry name" value="Tripeptidyl-peptidase_I"/>
</dbReference>
<dbReference type="InterPro" id="IPR036852">
    <property type="entry name" value="Peptidase_S8/S53_dom_sf"/>
</dbReference>
<reference evidence="2" key="1">
    <citation type="submission" date="2018-10" db="EMBL/GenBank/DDBJ databases">
        <title>Hidden diversity of soil giant viruses.</title>
        <authorList>
            <person name="Schulz F."/>
            <person name="Alteio L."/>
            <person name="Goudeau D."/>
            <person name="Ryan E.M."/>
            <person name="Malmstrom R.R."/>
            <person name="Blanchard J."/>
            <person name="Woyke T."/>
        </authorList>
    </citation>
    <scope>NUCLEOTIDE SEQUENCE</scope>
    <source>
        <strain evidence="2">HAV1</strain>
    </source>
</reference>
<sequence length="369" mass="38271">MSEEKVGEIVFRPHVKVRDFAGVAVSGGYNPSQIRDAYGLNKLESKGVGSTIAIIDAYSYPNAQADLNKFSSSFGLPGVNIILHGMLGTEGQAAPVDDGWSMEQALDIQWAHAAAPGANIMLVQAYSSGMKDLFAAIDYAVSHGANIVSMSWGGSESKSQLALDAHFENKNVVFVASAGDVGSVVEYPSCSPYVMAIGGTSLKLSGGGERISETGWSGSGGGVSLYEKAAEYQIKSVLGTKGSMREVPDVAAVADPATGVSIFFTPNGQTGSFYTVGGTSLSAPLWAGFLANANEFRAKKGKGKLTTGEVLTALYALPKSEEKPVATTDIFDVEAGSSGKFVAKVGYDLVTGIGSPNLAVLIPECLAII</sequence>
<dbReference type="GO" id="GO:0008240">
    <property type="term" value="F:tripeptidyl-peptidase activity"/>
    <property type="evidence" value="ECO:0007669"/>
    <property type="project" value="TreeGrafter"/>
</dbReference>
<dbReference type="GO" id="GO:0006508">
    <property type="term" value="P:proteolysis"/>
    <property type="evidence" value="ECO:0007669"/>
    <property type="project" value="InterPro"/>
</dbReference>
<dbReference type="PANTHER" id="PTHR14218:SF15">
    <property type="entry name" value="TRIPEPTIDYL-PEPTIDASE 1"/>
    <property type="match status" value="1"/>
</dbReference>
<name>A0A3G5A0S8_9VIRU</name>
<gene>
    <name evidence="2" type="ORF">Harvfovirus6_47</name>
</gene>
<dbReference type="EMBL" id="MK072248">
    <property type="protein sequence ID" value="AYV80797.1"/>
    <property type="molecule type" value="Genomic_DNA"/>
</dbReference>
<dbReference type="CDD" id="cd04056">
    <property type="entry name" value="Peptidases_S53"/>
    <property type="match status" value="1"/>
</dbReference>
<protein>
    <submittedName>
        <fullName evidence="2">Peptidase S8 and S53 subtilisin kexin sedolisin</fullName>
    </submittedName>
</protein>